<name>A0ABY4ENU6_9BACI</name>
<dbReference type="EMBL" id="CP095073">
    <property type="protein sequence ID" value="UOQ45513.1"/>
    <property type="molecule type" value="Genomic_DNA"/>
</dbReference>
<dbReference type="InterPro" id="IPR016163">
    <property type="entry name" value="Ald_DH_C"/>
</dbReference>
<dbReference type="InterPro" id="IPR016162">
    <property type="entry name" value="Ald_DH_N"/>
</dbReference>
<evidence type="ECO:0000256" key="1">
    <source>
        <dbReference type="ARBA" id="ARBA00009986"/>
    </source>
</evidence>
<dbReference type="CDD" id="cd07149">
    <property type="entry name" value="ALDH_y4uC"/>
    <property type="match status" value="1"/>
</dbReference>
<evidence type="ECO:0000259" key="3">
    <source>
        <dbReference type="Pfam" id="PF00171"/>
    </source>
</evidence>
<dbReference type="SUPFAM" id="SSF53720">
    <property type="entry name" value="ALDH-like"/>
    <property type="match status" value="1"/>
</dbReference>
<dbReference type="Gene3D" id="3.40.309.10">
    <property type="entry name" value="Aldehyde Dehydrogenase, Chain A, domain 2"/>
    <property type="match status" value="1"/>
</dbReference>
<organism evidence="4 5">
    <name type="scientific">Halobacillus salinarum</name>
    <dbReference type="NCBI Taxonomy" id="2932257"/>
    <lineage>
        <taxon>Bacteria</taxon>
        <taxon>Bacillati</taxon>
        <taxon>Bacillota</taxon>
        <taxon>Bacilli</taxon>
        <taxon>Bacillales</taxon>
        <taxon>Bacillaceae</taxon>
        <taxon>Halobacillus</taxon>
    </lineage>
</organism>
<dbReference type="Gene3D" id="3.40.605.10">
    <property type="entry name" value="Aldehyde Dehydrogenase, Chain A, domain 1"/>
    <property type="match status" value="1"/>
</dbReference>
<proteinExistence type="inferred from homology"/>
<dbReference type="Pfam" id="PF00171">
    <property type="entry name" value="Aldedh"/>
    <property type="match status" value="1"/>
</dbReference>
<dbReference type="RefSeq" id="WP_244712285.1">
    <property type="nucleotide sequence ID" value="NZ_CP095073.1"/>
</dbReference>
<keyword evidence="5" id="KW-1185">Reference proteome</keyword>
<dbReference type="PANTHER" id="PTHR42991">
    <property type="entry name" value="ALDEHYDE DEHYDROGENASE"/>
    <property type="match status" value="1"/>
</dbReference>
<protein>
    <submittedName>
        <fullName evidence="4">Aldehyde dehydrogenase family protein</fullName>
    </submittedName>
</protein>
<gene>
    <name evidence="4" type="ORF">MUN89_06100</name>
</gene>
<keyword evidence="2" id="KW-0560">Oxidoreductase</keyword>
<evidence type="ECO:0000256" key="2">
    <source>
        <dbReference type="ARBA" id="ARBA00023002"/>
    </source>
</evidence>
<evidence type="ECO:0000313" key="4">
    <source>
        <dbReference type="EMBL" id="UOQ45513.1"/>
    </source>
</evidence>
<comment type="similarity">
    <text evidence="1">Belongs to the aldehyde dehydrogenase family.</text>
</comment>
<dbReference type="InterPro" id="IPR016161">
    <property type="entry name" value="Ald_DH/histidinol_DH"/>
</dbReference>
<dbReference type="InterPro" id="IPR015590">
    <property type="entry name" value="Aldehyde_DH_dom"/>
</dbReference>
<sequence>MNVMTAAHSYGLFIGGEWVDKQETAPVVNKYTQAVMAETAVTEKEDVKQAVEAAKSAFQTPFSMYDRYQILLNVARLLREHTDEFANVIAEEVGKPINEAKGEVARSALTLENSAEEAKRIHGEGIPVEAAPGSENRTSFTRRYPVGIVAAITPFNVPLNLVCHKIGPAIAAGNSVILKPAEQTPVSALLLARLFEKAGLPKGRLNVLTGEGHVIGPMLTAQPDITMFTFTGSPKVGQLIREQAGLRNVALELGNNSATVVHRDANLEKAAELVAQKSFNNAGQVCISVQRVYVHKDIYAEFLQKVKAAAEQIKLGDPKEEATQMGPMIAEEEAVRVEQWVKEAVDQGAVVETGGVRDGVFFHPTILTNVDQDMKVCRQEVFGPVVAVDAYTKEEEVINRVNDSEYGLQAGLFTNSLSFAMKAMDEIHVGGLMINDTSGYRVDHMPYGGVKKSGTGKEGPRYVIEEMTEEKIIVFNR</sequence>
<dbReference type="Proteomes" id="UP000831787">
    <property type="component" value="Chromosome"/>
</dbReference>
<reference evidence="4 5" key="1">
    <citation type="submission" date="2022-04" db="EMBL/GenBank/DDBJ databases">
        <title>Halobacillus sp. isolated from saltern.</title>
        <authorList>
            <person name="Won M."/>
            <person name="Lee C.-M."/>
            <person name="Woen H.-Y."/>
            <person name="Kwon S.-W."/>
        </authorList>
    </citation>
    <scope>NUCLEOTIDE SEQUENCE [LARGE SCALE GENOMIC DNA]</scope>
    <source>
        <strain evidence="4 5">SSBR10-3</strain>
    </source>
</reference>
<dbReference type="PANTHER" id="PTHR42991:SF1">
    <property type="entry name" value="ALDEHYDE DEHYDROGENASE"/>
    <property type="match status" value="1"/>
</dbReference>
<dbReference type="InterPro" id="IPR051020">
    <property type="entry name" value="ALDH-related_metabolic_enz"/>
</dbReference>
<accession>A0ABY4ENU6</accession>
<feature type="domain" description="Aldehyde dehydrogenase" evidence="3">
    <location>
        <begin position="18"/>
        <end position="472"/>
    </location>
</feature>
<evidence type="ECO:0000313" key="5">
    <source>
        <dbReference type="Proteomes" id="UP000831787"/>
    </source>
</evidence>